<dbReference type="PANTHER" id="PTHR10569:SF2">
    <property type="entry name" value="GLYCOGEN DEBRANCHING ENZYME"/>
    <property type="match status" value="1"/>
</dbReference>
<evidence type="ECO:0000259" key="1">
    <source>
        <dbReference type="Pfam" id="PF06202"/>
    </source>
</evidence>
<feature type="domain" description="Glycogen debranching enzyme bacterial and archaeal type N-terminal" evidence="2">
    <location>
        <begin position="20"/>
        <end position="240"/>
    </location>
</feature>
<dbReference type="GO" id="GO:0005980">
    <property type="term" value="P:glycogen catabolic process"/>
    <property type="evidence" value="ECO:0007669"/>
    <property type="project" value="InterPro"/>
</dbReference>
<dbReference type="AlphaFoldDB" id="A0A1I2KGZ5"/>
<dbReference type="STRING" id="655355.SAMN05216283_11240"/>
<feature type="domain" description="Glycogen debranching enzyme C-terminal" evidence="1">
    <location>
        <begin position="279"/>
        <end position="637"/>
    </location>
</feature>
<dbReference type="SUPFAM" id="SSF48208">
    <property type="entry name" value="Six-hairpin glycosidases"/>
    <property type="match status" value="1"/>
</dbReference>
<dbReference type="Gene3D" id="1.50.10.10">
    <property type="match status" value="1"/>
</dbReference>
<reference evidence="3 4" key="1">
    <citation type="submission" date="2016-10" db="EMBL/GenBank/DDBJ databases">
        <authorList>
            <person name="de Groot N.N."/>
        </authorList>
    </citation>
    <scope>NUCLEOTIDE SEQUENCE [LARGE SCALE GENOMIC DNA]</scope>
    <source>
        <strain evidence="3 4">CGMCC 1.9156</strain>
    </source>
</reference>
<proteinExistence type="predicted"/>
<dbReference type="Pfam" id="PF06202">
    <property type="entry name" value="GDE_C"/>
    <property type="match status" value="1"/>
</dbReference>
<accession>A0A1I2KGZ5</accession>
<dbReference type="InterPro" id="IPR024742">
    <property type="entry name" value="Glycogen_debranch_N"/>
</dbReference>
<protein>
    <submittedName>
        <fullName evidence="3">Glycogen debranching enzyme, putative</fullName>
    </submittedName>
</protein>
<dbReference type="InterPro" id="IPR032790">
    <property type="entry name" value="GDE_C"/>
</dbReference>
<dbReference type="GO" id="GO:0004134">
    <property type="term" value="F:4-alpha-glucanotransferase activity"/>
    <property type="evidence" value="ECO:0007669"/>
    <property type="project" value="InterPro"/>
</dbReference>
<name>A0A1I2KGZ5_9BACT</name>
<sequence>MSYLKFDKSRLVNLEYSLYREVLRSNRAGSYISSTISGCNTRKYHGLLVCPVDTLDKDKHVLLSSFDETVVQRGAEFNLGIHKYDNDFYEPKGHKYIRDYEVDRIPKTTYRVGGVVLSKERILVQKEQQVLIRYTLEEAHSPTVLRFKPFLAFRSVHELSKANMYANTKYQKVPNGIKMRLYEGYPFLHMQFSKAVEFIPVPDWYNNIEYLKEKNRGYDFREDLFVPGYFELPIKKGESIIFSASTEEAKIPSLKGKFTRELNQRLPRDTFMSNLHNAAQQFFVEQGKKQDLIAGFPWYGAMPRQTFVALPALSLELDQPERFEPIIDTQLKQLKNGLFPLVGEQKDPVYHAVDTPLWFFWALQQYAEETKNWKYIWEKYGKAMKGILTAFRNGTDFNIKMNGHCLLEGEADNLALTWMNSYVDGQPVVKRGGMPVEVNALWYNAICFALELAEASNDQAFVKDWEACPKQIADAFVQIFWNEEKGYLADCIKAGVPDWSIRPNMVIAAAMEYSPLDREKQKQILSVAKQQLLTPRGLRTLSPQSAEYEGLCVGSIAEREKTLHQGTVWPWLLMFFVEAYLKIHKRGGVPFIKRIVEDFEEEMTAHCIGTIPENYNGNPPHQGKGAISQAWSVAAVIKAYKLMISYSE</sequence>
<evidence type="ECO:0000259" key="2">
    <source>
        <dbReference type="Pfam" id="PF12439"/>
    </source>
</evidence>
<dbReference type="RefSeq" id="WP_093921183.1">
    <property type="nucleotide sequence ID" value="NZ_FONW01000012.1"/>
</dbReference>
<organism evidence="3 4">
    <name type="scientific">Sunxiuqinia elliptica</name>
    <dbReference type="NCBI Taxonomy" id="655355"/>
    <lineage>
        <taxon>Bacteria</taxon>
        <taxon>Pseudomonadati</taxon>
        <taxon>Bacteroidota</taxon>
        <taxon>Bacteroidia</taxon>
        <taxon>Marinilabiliales</taxon>
        <taxon>Prolixibacteraceae</taxon>
        <taxon>Sunxiuqinia</taxon>
    </lineage>
</organism>
<dbReference type="InterPro" id="IPR012341">
    <property type="entry name" value="6hp_glycosidase-like_sf"/>
</dbReference>
<dbReference type="EMBL" id="FONW01000012">
    <property type="protein sequence ID" value="SFF66285.1"/>
    <property type="molecule type" value="Genomic_DNA"/>
</dbReference>
<dbReference type="GO" id="GO:0004135">
    <property type="term" value="F:amylo-alpha-1,6-glucosidase activity"/>
    <property type="evidence" value="ECO:0007669"/>
    <property type="project" value="InterPro"/>
</dbReference>
<dbReference type="Proteomes" id="UP000198964">
    <property type="component" value="Unassembled WGS sequence"/>
</dbReference>
<gene>
    <name evidence="3" type="ORF">SAMN05216283_11240</name>
</gene>
<evidence type="ECO:0000313" key="4">
    <source>
        <dbReference type="Proteomes" id="UP000198964"/>
    </source>
</evidence>
<dbReference type="PANTHER" id="PTHR10569">
    <property type="entry name" value="GLYCOGEN DEBRANCHING ENZYME"/>
    <property type="match status" value="1"/>
</dbReference>
<dbReference type="InterPro" id="IPR008928">
    <property type="entry name" value="6-hairpin_glycosidase_sf"/>
</dbReference>
<keyword evidence="4" id="KW-1185">Reference proteome</keyword>
<evidence type="ECO:0000313" key="3">
    <source>
        <dbReference type="EMBL" id="SFF66285.1"/>
    </source>
</evidence>
<dbReference type="InterPro" id="IPR010401">
    <property type="entry name" value="AGL/Gdb1"/>
</dbReference>
<dbReference type="Pfam" id="PF12439">
    <property type="entry name" value="GDE_N"/>
    <property type="match status" value="1"/>
</dbReference>